<accession>A0A1Q8BYU5</accession>
<dbReference type="Gene3D" id="1.10.101.10">
    <property type="entry name" value="PGBD-like superfamily/PGBD"/>
    <property type="match status" value="1"/>
</dbReference>
<dbReference type="InterPro" id="IPR036366">
    <property type="entry name" value="PGBDSf"/>
</dbReference>
<dbReference type="SUPFAM" id="SSF47090">
    <property type="entry name" value="PGBD-like"/>
    <property type="match status" value="1"/>
</dbReference>
<dbReference type="STRING" id="1912961.BU204_35570"/>
<sequence>MTHARSILAAVALTAAGVLSPLGAPSAAAATYCDAAIVWQNAYVAGNSSTLHPNCISSQGAGPNNAVSSLQLSLRDCHHRAIGVDGHFGPETRRVLTSVQASLGISADGVYGPQTARAMSHRRVGGGPCLRITF</sequence>
<evidence type="ECO:0000313" key="3">
    <source>
        <dbReference type="EMBL" id="OLF07290.1"/>
    </source>
</evidence>
<dbReference type="InterPro" id="IPR002477">
    <property type="entry name" value="Peptidoglycan-bd-like"/>
</dbReference>
<dbReference type="Pfam" id="PF01471">
    <property type="entry name" value="PG_binding_1"/>
    <property type="match status" value="1"/>
</dbReference>
<feature type="signal peptide" evidence="1">
    <location>
        <begin position="1"/>
        <end position="29"/>
    </location>
</feature>
<dbReference type="Proteomes" id="UP000185596">
    <property type="component" value="Unassembled WGS sequence"/>
</dbReference>
<dbReference type="EMBL" id="MSIE01000107">
    <property type="protein sequence ID" value="OLF07290.1"/>
    <property type="molecule type" value="Genomic_DNA"/>
</dbReference>
<gene>
    <name evidence="4" type="ORF">BU204_35570</name>
    <name evidence="3" type="ORF">BU204_35690</name>
</gene>
<proteinExistence type="predicted"/>
<dbReference type="RefSeq" id="WP_075130211.1">
    <property type="nucleotide sequence ID" value="NZ_MSIE01000105.1"/>
</dbReference>
<comment type="caution">
    <text evidence="3">The sequence shown here is derived from an EMBL/GenBank/DDBJ whole genome shotgun (WGS) entry which is preliminary data.</text>
</comment>
<dbReference type="InterPro" id="IPR036365">
    <property type="entry name" value="PGBD-like_sf"/>
</dbReference>
<evidence type="ECO:0000313" key="4">
    <source>
        <dbReference type="EMBL" id="OLF07464.1"/>
    </source>
</evidence>
<keyword evidence="5" id="KW-1185">Reference proteome</keyword>
<dbReference type="OrthoDB" id="3828307at2"/>
<dbReference type="AlphaFoldDB" id="A0A1Q8BYU5"/>
<evidence type="ECO:0000256" key="1">
    <source>
        <dbReference type="SAM" id="SignalP"/>
    </source>
</evidence>
<feature type="chain" id="PRO_5011899293" description="Peptidoglycan binding-like domain-containing protein" evidence="1">
    <location>
        <begin position="30"/>
        <end position="134"/>
    </location>
</feature>
<protein>
    <recommendedName>
        <fullName evidence="2">Peptidoglycan binding-like domain-containing protein</fullName>
    </recommendedName>
</protein>
<keyword evidence="1" id="KW-0732">Signal</keyword>
<dbReference type="EMBL" id="MSIE01000105">
    <property type="protein sequence ID" value="OLF07464.1"/>
    <property type="molecule type" value="Genomic_DNA"/>
</dbReference>
<name>A0A1Q8BYU5_9PSEU</name>
<evidence type="ECO:0000313" key="5">
    <source>
        <dbReference type="Proteomes" id="UP000185596"/>
    </source>
</evidence>
<evidence type="ECO:0000259" key="2">
    <source>
        <dbReference type="Pfam" id="PF01471"/>
    </source>
</evidence>
<feature type="domain" description="Peptidoglycan binding-like" evidence="2">
    <location>
        <begin position="64"/>
        <end position="119"/>
    </location>
</feature>
<reference evidence="3 5" key="1">
    <citation type="submission" date="2016-12" db="EMBL/GenBank/DDBJ databases">
        <title>The draft genome sequence of Actinophytocola sp. 11-183.</title>
        <authorList>
            <person name="Wang W."/>
            <person name="Yuan L."/>
        </authorList>
    </citation>
    <scope>NUCLEOTIDE SEQUENCE [LARGE SCALE GENOMIC DNA]</scope>
    <source>
        <strain evidence="3 5">11-183</strain>
    </source>
</reference>
<organism evidence="3 5">
    <name type="scientific">Actinophytocola xanthii</name>
    <dbReference type="NCBI Taxonomy" id="1912961"/>
    <lineage>
        <taxon>Bacteria</taxon>
        <taxon>Bacillati</taxon>
        <taxon>Actinomycetota</taxon>
        <taxon>Actinomycetes</taxon>
        <taxon>Pseudonocardiales</taxon>
        <taxon>Pseudonocardiaceae</taxon>
    </lineage>
</organism>